<evidence type="ECO:0000313" key="3">
    <source>
        <dbReference type="Proteomes" id="UP000770889"/>
    </source>
</evidence>
<organism evidence="2 3">
    <name type="scientific">Candidatus Thiodiazotropha taylori</name>
    <dbReference type="NCBI Taxonomy" id="2792791"/>
    <lineage>
        <taxon>Bacteria</taxon>
        <taxon>Pseudomonadati</taxon>
        <taxon>Pseudomonadota</taxon>
        <taxon>Gammaproteobacteria</taxon>
        <taxon>Chromatiales</taxon>
        <taxon>Sedimenticolaceae</taxon>
        <taxon>Candidatus Thiodiazotropha</taxon>
    </lineage>
</organism>
<accession>A0A944QTS5</accession>
<sequence length="132" mass="14565">MCATDDLLKNLEDHIDRNRVRDKTLEAGCVDGELIAKRLLLRVRRNGGQIFNDAITMLNQVFLLDAISAGKPVDICGYDCQATCAGGVVDQLVEMNGGDFRSKFTGGREGAMEDKKRYYHGGDKQGDQKPNL</sequence>
<dbReference type="Proteomes" id="UP000770889">
    <property type="component" value="Unassembled WGS sequence"/>
</dbReference>
<evidence type="ECO:0000313" key="2">
    <source>
        <dbReference type="EMBL" id="MBT2990243.1"/>
    </source>
</evidence>
<reference evidence="2 3" key="1">
    <citation type="submission" date="2021-05" db="EMBL/GenBank/DDBJ databases">
        <title>Genetic and Functional Diversity in Clade A Lucinid endosymbionts from the Bahamas.</title>
        <authorList>
            <person name="Giani N.M."/>
            <person name="Engel A.S."/>
            <person name="Campbell B.J."/>
        </authorList>
    </citation>
    <scope>NUCLEOTIDE SEQUENCE [LARGE SCALE GENOMIC DNA]</scope>
    <source>
        <strain evidence="2">LUC16012Gg_MoonRockCtena</strain>
    </source>
</reference>
<proteinExistence type="predicted"/>
<comment type="caution">
    <text evidence="2">The sequence shown here is derived from an EMBL/GenBank/DDBJ whole genome shotgun (WGS) entry which is preliminary data.</text>
</comment>
<feature type="compositionally biased region" description="Basic and acidic residues" evidence="1">
    <location>
        <begin position="110"/>
        <end position="132"/>
    </location>
</feature>
<feature type="region of interest" description="Disordered" evidence="1">
    <location>
        <begin position="104"/>
        <end position="132"/>
    </location>
</feature>
<gene>
    <name evidence="2" type="ORF">KME65_14915</name>
</gene>
<dbReference type="EMBL" id="JAHHGM010000015">
    <property type="protein sequence ID" value="MBT2990243.1"/>
    <property type="molecule type" value="Genomic_DNA"/>
</dbReference>
<evidence type="ECO:0000256" key="1">
    <source>
        <dbReference type="SAM" id="MobiDB-lite"/>
    </source>
</evidence>
<dbReference type="AlphaFoldDB" id="A0A944QTS5"/>
<name>A0A944QTS5_9GAMM</name>
<protein>
    <submittedName>
        <fullName evidence="2">Uncharacterized protein</fullName>
    </submittedName>
</protein>